<dbReference type="Pfam" id="PF17973">
    <property type="entry name" value="bMG10"/>
    <property type="match status" value="1"/>
</dbReference>
<dbReference type="InterPro" id="IPR032812">
    <property type="entry name" value="SbsA_Ig"/>
</dbReference>
<proteinExistence type="inferred from homology"/>
<dbReference type="InterPro" id="IPR001599">
    <property type="entry name" value="Macroglobln_a2"/>
</dbReference>
<dbReference type="PANTHER" id="PTHR40094">
    <property type="entry name" value="ALPHA-2-MACROGLOBULIN HOMOLOG"/>
    <property type="match status" value="1"/>
</dbReference>
<sequence length="1901" mass="211402">MHLILPLAIAMGMTGCGWANIFSGTEPLPTVAPLTTPSLPDWIEQISPLGQADTLSQIRIRFKEPLIPLESLESPTQQQLLQKFEILPPLPGSFRFLTPRMVGFQAEQALPKATRVRVTLKAGLKDLKDHSLEEDLAWTFNTEAIRLTNLPGATANNEEDSKPEPISLNPTLKVTANTQLDLASLKEHVSLIPEGKEDSLQLKVALQEDELASENQQPQEKFDISGRDWVYTIQPRQSLAKATSYRLEFSPGLRPARGNLPTETAFFSKVSTYAPLAFEEINSQKNYGRFVEGSAELKFNNGLMAASALENIEIKPSPKENLPAVRAYDEYNLVTLNPWALEPNTSYTITIADKLKDKFGQTLGKSETLKYKTGDLAAEIWVPSGLNIFPSGKNLQLDISTVNLPESKYKAAYQVVEPTDLIYTDSAYPRGEGKDLLPKPTQWSSFSLSGRKNKFTKANVPLTEKLNSATGMLAYGIQAKTTRYERKGKQEWNEPTFYGLVQLTNLGVFAQWFPNSGLVRVHHLADGSAVENAEVEIYQSQLQAKSRVESPPCAIGKTDKTGTLLLSSEELKSCIKGGGQNFDKAPELLVIARENQDWAFTRTLEYSGSYDYGIDAGWDNGKPKSRGTIFSDRKLYQPGEKAWFTGAAYYLQNGELKQDLNASYQLTLESPDGKKTDLGTKITNKFGTFSVELPLSANQPLGYYSLRAKGESGAEISGEFRVAEFKPPNFKVELSLNKKFSLTNQQVEANAESNYLFGSPVQGGKIEYYITRSQTEFTPKGWDKFSFGRRWFWPEEKPSIPSDVLQVNEVLDQQGKSSQVISLKEELPYAMTYRVDAQVSDISNLSVSDSQTFTVLPNDRFIGLQSDFVAEAGKSFPVQVIVTDFEGKVLAEQPVRIELQRIKYNSVTQLVEGSRRAKNQLEYKTVVTETILSDDSPKTFSLTPPESGSYRIRANFGNSKKQLTATDLQIWATGEDAFYWGGRYQNNRLEIKLDKETYQPGETATALIQSPYPEAELYFAVVRDKTIYQEIIKVNGSAPEIKFQVTPEMLPNAAVQAVLVRQGKPLSQLETGGLDKLVKIGFVPFKTNLDDKYLQVTVTPEQEYLAPGEQETIQFELKDTQDQPIQGQLTVMVVNEAVLQLTGYRPPDLVETVYAQQDISTRFSDNRPNVVIAALSSPIEKGWGYGGGLSAGGANTRVRENFQATAYYNGSVLTDSSGKANVTFNLPDDLTTWRVMVVATDDNLNFGNGEAEFTAKKLLLANPVLPQFVRPGDQFEGGLAVSNNTKEKGNLRIEGTLEGNLQFAKTSKKREVLPIRAEAGTKAYRFPMLATNIGEAKVKFITKLNNQPRDTFEVPLAIKPLAITEQVVETGTTNNQVKIPLNIDKKVISEAGGLDIFLASTLIPEITAPAQQVLENDWLPFLEPAASQLAIAANLEILGQKYGQSFANLEQLQTTANQRLQKLQQADGGFASWPGQKRSDPFVTPYVAQSLAQAKAAGLTVDEAMVSRLQTYLQKILANPGQYDFCQQQPCKSQVRLKALMALAALGEKRNDFLADIYGQRNKFDQLTQIKLARYLSQFPEWQQESQALFEQLQETVYETGRTAKINIPQGWRWMNSRSSAQAQALRLFIAQQAAPEVLDRLLQGLLTLRKNGTWQTSYDNAEALTALVEYSQLQPEPPNFRATARLAGKNLGSERFNGYQKPSLELKVPMAKLPRGQHDLILNKSGQGTLHYLTAYRYRLAGNQPGRFNGLRVTREIRAANDDEVLRKVGLYAEDEPFTIGTGEVFDIGLEIITDHPVEQVVITDPLPGGFEAVDASFQTSTPALKAQADSWQIGYQQIYRDRVVAYGDRLEPGIYSLHYLVRSVTPGKFEWPGAEVHLQYAPEEFGRCASSQLEIVEAF</sequence>
<dbReference type="InterPro" id="IPR008930">
    <property type="entry name" value="Terpenoid_cyclase/PrenylTrfase"/>
</dbReference>
<evidence type="ECO:0000259" key="4">
    <source>
        <dbReference type="SMART" id="SM01360"/>
    </source>
</evidence>
<accession>A0A6B3NBJ8</accession>
<dbReference type="Gene3D" id="2.60.40.3710">
    <property type="match status" value="1"/>
</dbReference>
<comment type="similarity">
    <text evidence="1">Belongs to the protease inhibitor I39 (alpha-2-macroglobulin) family. Bacterial alpha-2-macroglobulin subfamily.</text>
</comment>
<feature type="domain" description="Alpha-2-macroglobulin bait region" evidence="3">
    <location>
        <begin position="989"/>
        <end position="1141"/>
    </location>
</feature>
<evidence type="ECO:0000259" key="3">
    <source>
        <dbReference type="SMART" id="SM01359"/>
    </source>
</evidence>
<dbReference type="Pfam" id="PF07703">
    <property type="entry name" value="A2M_BRD"/>
    <property type="match status" value="1"/>
</dbReference>
<dbReference type="Pfam" id="PF01835">
    <property type="entry name" value="MG2"/>
    <property type="match status" value="1"/>
</dbReference>
<evidence type="ECO:0000256" key="2">
    <source>
        <dbReference type="ARBA" id="ARBA00022729"/>
    </source>
</evidence>
<dbReference type="Gene3D" id="2.20.130.20">
    <property type="match status" value="1"/>
</dbReference>
<dbReference type="Pfam" id="PF00207">
    <property type="entry name" value="A2M"/>
    <property type="match status" value="1"/>
</dbReference>
<gene>
    <name evidence="5" type="ORF">F6J89_11835</name>
</gene>
<dbReference type="SUPFAM" id="SSF48239">
    <property type="entry name" value="Terpenoid cyclases/Protein prenyltransferases"/>
    <property type="match status" value="1"/>
</dbReference>
<dbReference type="SMART" id="SM01359">
    <property type="entry name" value="A2M_N_2"/>
    <property type="match status" value="1"/>
</dbReference>
<dbReference type="InterPro" id="IPR011625">
    <property type="entry name" value="A2M_N_BRD"/>
</dbReference>
<dbReference type="EMBL" id="JAAHFQ010000195">
    <property type="protein sequence ID" value="NER28295.1"/>
    <property type="molecule type" value="Genomic_DNA"/>
</dbReference>
<keyword evidence="2" id="KW-0732">Signal</keyword>
<organism evidence="5">
    <name type="scientific">Symploca sp. SIO1C4</name>
    <dbReference type="NCBI Taxonomy" id="2607765"/>
    <lineage>
        <taxon>Bacteria</taxon>
        <taxon>Bacillati</taxon>
        <taxon>Cyanobacteriota</taxon>
        <taxon>Cyanophyceae</taxon>
        <taxon>Coleofasciculales</taxon>
        <taxon>Coleofasciculaceae</taxon>
        <taxon>Symploca</taxon>
    </lineage>
</organism>
<dbReference type="GO" id="GO:0004866">
    <property type="term" value="F:endopeptidase inhibitor activity"/>
    <property type="evidence" value="ECO:0007669"/>
    <property type="project" value="InterPro"/>
</dbReference>
<protein>
    <submittedName>
        <fullName evidence="5">Alpha-2-macroglobulin family protein</fullName>
    </submittedName>
</protein>
<dbReference type="Gene3D" id="2.60.40.1930">
    <property type="match status" value="1"/>
</dbReference>
<dbReference type="Pfam" id="PF13205">
    <property type="entry name" value="Big_5"/>
    <property type="match status" value="1"/>
</dbReference>
<dbReference type="PANTHER" id="PTHR40094:SF1">
    <property type="entry name" value="UBIQUITIN DOMAIN-CONTAINING PROTEIN"/>
    <property type="match status" value="1"/>
</dbReference>
<dbReference type="InterPro" id="IPR051802">
    <property type="entry name" value="YfhM-like"/>
</dbReference>
<name>A0A6B3NBJ8_9CYAN</name>
<dbReference type="Gene3D" id="1.50.10.20">
    <property type="match status" value="1"/>
</dbReference>
<reference evidence="5" key="1">
    <citation type="submission" date="2019-11" db="EMBL/GenBank/DDBJ databases">
        <title>Genomic insights into an expanded diversity of filamentous marine cyanobacteria reveals the extraordinary biosynthetic potential of Moorea and Okeania.</title>
        <authorList>
            <person name="Ferreira Leao T."/>
            <person name="Wang M."/>
            <person name="Moss N."/>
            <person name="Da Silva R."/>
            <person name="Sanders J."/>
            <person name="Nurk S."/>
            <person name="Gurevich A."/>
            <person name="Humphrey G."/>
            <person name="Reher R."/>
            <person name="Zhu Q."/>
            <person name="Belda-Ferre P."/>
            <person name="Glukhov E."/>
            <person name="Rex R."/>
            <person name="Dorrestein P.C."/>
            <person name="Knight R."/>
            <person name="Pevzner P."/>
            <person name="Gerwick W.H."/>
            <person name="Gerwick L."/>
        </authorList>
    </citation>
    <scope>NUCLEOTIDE SEQUENCE</scope>
    <source>
        <strain evidence="5">SIO1C4</strain>
    </source>
</reference>
<evidence type="ECO:0000313" key="5">
    <source>
        <dbReference type="EMBL" id="NER28295.1"/>
    </source>
</evidence>
<dbReference type="InterPro" id="IPR041246">
    <property type="entry name" value="Bact_MG10"/>
</dbReference>
<dbReference type="InterPro" id="IPR002890">
    <property type="entry name" value="MG2"/>
</dbReference>
<feature type="domain" description="Alpha-2-macroglobulin" evidence="4">
    <location>
        <begin position="1205"/>
        <end position="1295"/>
    </location>
</feature>
<dbReference type="SMART" id="SM01360">
    <property type="entry name" value="A2M"/>
    <property type="match status" value="1"/>
</dbReference>
<dbReference type="CDD" id="cd02891">
    <property type="entry name" value="A2M_like"/>
    <property type="match status" value="1"/>
</dbReference>
<comment type="caution">
    <text evidence="5">The sequence shown here is derived from an EMBL/GenBank/DDBJ whole genome shotgun (WGS) entry which is preliminary data.</text>
</comment>
<evidence type="ECO:0000256" key="1">
    <source>
        <dbReference type="ARBA" id="ARBA00010556"/>
    </source>
</evidence>